<feature type="domain" description="CN hydrolase" evidence="7">
    <location>
        <begin position="30"/>
        <end position="294"/>
    </location>
</feature>
<keyword evidence="3" id="KW-0378">Hydrolase</keyword>
<dbReference type="Pfam" id="PF00795">
    <property type="entry name" value="CN_hydrolase"/>
    <property type="match status" value="1"/>
</dbReference>
<dbReference type="AlphaFoldDB" id="Q177U4"/>
<dbReference type="SUPFAM" id="SSF56317">
    <property type="entry name" value="Carbon-nitrogen hydrolase"/>
    <property type="match status" value="1"/>
</dbReference>
<organism evidence="8 9">
    <name type="scientific">Aedes aegypti</name>
    <name type="common">Yellowfever mosquito</name>
    <name type="synonym">Culex aegypti</name>
    <dbReference type="NCBI Taxonomy" id="7159"/>
    <lineage>
        <taxon>Eukaryota</taxon>
        <taxon>Metazoa</taxon>
        <taxon>Ecdysozoa</taxon>
        <taxon>Arthropoda</taxon>
        <taxon>Hexapoda</taxon>
        <taxon>Insecta</taxon>
        <taxon>Pterygota</taxon>
        <taxon>Neoptera</taxon>
        <taxon>Endopterygota</taxon>
        <taxon>Diptera</taxon>
        <taxon>Nematocera</taxon>
        <taxon>Culicoidea</taxon>
        <taxon>Culicidae</taxon>
        <taxon>Culicinae</taxon>
        <taxon>Aedini</taxon>
        <taxon>Aedes</taxon>
        <taxon>Stegomyia</taxon>
    </lineage>
</organism>
<feature type="region of interest" description="Disordered" evidence="5">
    <location>
        <begin position="501"/>
        <end position="522"/>
    </location>
</feature>
<accession>Q177U4</accession>
<feature type="chain" id="PRO_5030175355" evidence="6">
    <location>
        <begin position="21"/>
        <end position="546"/>
    </location>
</feature>
<reference evidence="8" key="3">
    <citation type="submission" date="2012-09" db="EMBL/GenBank/DDBJ databases">
        <authorList>
            <consortium name="VectorBase"/>
        </authorList>
    </citation>
    <scope>NUCLEOTIDE SEQUENCE</scope>
    <source>
        <strain evidence="8">Liverpool</strain>
    </source>
</reference>
<dbReference type="PaxDb" id="7159-AAEL006034-PA"/>
<evidence type="ECO:0000313" key="8">
    <source>
        <dbReference type="EMBL" id="EAT42424.1"/>
    </source>
</evidence>
<feature type="signal peptide" evidence="6">
    <location>
        <begin position="1"/>
        <end position="20"/>
    </location>
</feature>
<dbReference type="PROSITE" id="PS50263">
    <property type="entry name" value="CN_HYDROLASE"/>
    <property type="match status" value="1"/>
</dbReference>
<dbReference type="InterPro" id="IPR003010">
    <property type="entry name" value="C-N_Hydrolase"/>
</dbReference>
<evidence type="ECO:0000313" key="9">
    <source>
        <dbReference type="Proteomes" id="UP000682892"/>
    </source>
</evidence>
<dbReference type="InterPro" id="IPR012101">
    <property type="entry name" value="Biotinidase-like_euk"/>
</dbReference>
<evidence type="ECO:0000256" key="6">
    <source>
        <dbReference type="SAM" id="SignalP"/>
    </source>
</evidence>
<dbReference type="Proteomes" id="UP000682892">
    <property type="component" value="Unassembled WGS sequence"/>
</dbReference>
<reference evidence="8" key="2">
    <citation type="journal article" date="2007" name="Science">
        <title>Genome sequence of Aedes aegypti, a major arbovirus vector.</title>
        <authorList>
            <person name="Nene V."/>
            <person name="Wortman J.R."/>
            <person name="Lawson D."/>
            <person name="Haas B."/>
            <person name="Kodira C."/>
            <person name="Tu Z.J."/>
            <person name="Loftus B."/>
            <person name="Xi Z."/>
            <person name="Megy K."/>
            <person name="Grabherr M."/>
            <person name="Ren Q."/>
            <person name="Zdobnov E.M."/>
            <person name="Lobo N.F."/>
            <person name="Campbell K.S."/>
            <person name="Brown S.E."/>
            <person name="Bonaldo M.F."/>
            <person name="Zhu J."/>
            <person name="Sinkins S.P."/>
            <person name="Hogenkamp D.G."/>
            <person name="Amedeo P."/>
            <person name="Arensburger P."/>
            <person name="Atkinson P.W."/>
            <person name="Bidwell S."/>
            <person name="Biedler J."/>
            <person name="Birney E."/>
            <person name="Bruggner R.V."/>
            <person name="Costas J."/>
            <person name="Coy M.R."/>
            <person name="Crabtree J."/>
            <person name="Crawford M."/>
            <person name="Debruyn B."/>
            <person name="Decaprio D."/>
            <person name="Eiglmeier K."/>
            <person name="Eisenstadt E."/>
            <person name="El-Dorry H."/>
            <person name="Gelbart W.M."/>
            <person name="Gomes S.L."/>
            <person name="Hammond M."/>
            <person name="Hannick L.I."/>
            <person name="Hogan J.R."/>
            <person name="Holmes M.H."/>
            <person name="Jaffe D."/>
            <person name="Johnston J.S."/>
            <person name="Kennedy R.C."/>
            <person name="Koo H."/>
            <person name="Kravitz S."/>
            <person name="Kriventseva E.V."/>
            <person name="Kulp D."/>
            <person name="Labutti K."/>
            <person name="Lee E."/>
            <person name="Li S."/>
            <person name="Lovin D.D."/>
            <person name="Mao C."/>
            <person name="Mauceli E."/>
            <person name="Menck C.F."/>
            <person name="Miller J.R."/>
            <person name="Montgomery P."/>
            <person name="Mori A."/>
            <person name="Nascimento A.L."/>
            <person name="Naveira H.F."/>
            <person name="Nusbaum C."/>
            <person name="O'leary S."/>
            <person name="Orvis J."/>
            <person name="Pertea M."/>
            <person name="Quesneville H."/>
            <person name="Reidenbach K.R."/>
            <person name="Rogers Y.H."/>
            <person name="Roth C.W."/>
            <person name="Schneider J.R."/>
            <person name="Schatz M."/>
            <person name="Shumway M."/>
            <person name="Stanke M."/>
            <person name="Stinson E.O."/>
            <person name="Tubio J.M."/>
            <person name="Vanzee J.P."/>
            <person name="Verjovski-Almeida S."/>
            <person name="Werner D."/>
            <person name="White O."/>
            <person name="Wyder S."/>
            <person name="Zeng Q."/>
            <person name="Zhao Q."/>
            <person name="Zhao Y."/>
            <person name="Hill C.A."/>
            <person name="Raikhel A.S."/>
            <person name="Soares M.B."/>
            <person name="Knudson D.L."/>
            <person name="Lee N.H."/>
            <person name="Galagan J."/>
            <person name="Salzberg S.L."/>
            <person name="Paulsen I.T."/>
            <person name="Dimopoulos G."/>
            <person name="Collins F.H."/>
            <person name="Birren B."/>
            <person name="Fraser-Liggett C.M."/>
            <person name="Severson D.W."/>
        </authorList>
    </citation>
    <scope>NUCLEOTIDE SEQUENCE [LARGE SCALE GENOMIC DNA]</scope>
    <source>
        <strain evidence="8">Liverpool</strain>
    </source>
</reference>
<evidence type="ECO:0000259" key="7">
    <source>
        <dbReference type="PROSITE" id="PS50263"/>
    </source>
</evidence>
<dbReference type="Pfam" id="PF19018">
    <property type="entry name" value="Vanin_C"/>
    <property type="match status" value="1"/>
</dbReference>
<evidence type="ECO:0000256" key="1">
    <source>
        <dbReference type="ARBA" id="ARBA00008225"/>
    </source>
</evidence>
<keyword evidence="4" id="KW-0325">Glycoprotein</keyword>
<evidence type="ECO:0000256" key="4">
    <source>
        <dbReference type="ARBA" id="ARBA00023180"/>
    </source>
</evidence>
<dbReference type="GO" id="GO:0016811">
    <property type="term" value="F:hydrolase activity, acting on carbon-nitrogen (but not peptide) bonds, in linear amides"/>
    <property type="evidence" value="ECO:0007669"/>
    <property type="project" value="InterPro"/>
</dbReference>
<keyword evidence="2 6" id="KW-0732">Signal</keyword>
<dbReference type="eggNOG" id="KOG0806">
    <property type="taxonomic scope" value="Eukaryota"/>
</dbReference>
<dbReference type="OMA" id="ANFGDKQ"/>
<dbReference type="OrthoDB" id="10250282at2759"/>
<dbReference type="CDD" id="cd07567">
    <property type="entry name" value="biotinidase_like"/>
    <property type="match status" value="1"/>
</dbReference>
<dbReference type="InterPro" id="IPR043957">
    <property type="entry name" value="Vanin_C"/>
</dbReference>
<dbReference type="PANTHER" id="PTHR10609">
    <property type="entry name" value="BIOTINIDASE-RELATED"/>
    <property type="match status" value="1"/>
</dbReference>
<dbReference type="STRING" id="7159.Q177U4"/>
<dbReference type="HOGENOM" id="CLU_033209_1_0_1"/>
<dbReference type="PROSITE" id="PS51257">
    <property type="entry name" value="PROKAR_LIPOPROTEIN"/>
    <property type="match status" value="1"/>
</dbReference>
<dbReference type="InterPro" id="IPR036526">
    <property type="entry name" value="C-N_Hydrolase_sf"/>
</dbReference>
<dbReference type="PhylomeDB" id="Q177U4"/>
<dbReference type="VEuPathDB" id="VectorBase:AAEL006034"/>
<dbReference type="KEGG" id="aag:5567352"/>
<name>Q177U4_AEDAE</name>
<evidence type="ECO:0000256" key="5">
    <source>
        <dbReference type="SAM" id="MobiDB-lite"/>
    </source>
</evidence>
<proteinExistence type="inferred from homology"/>
<evidence type="ECO:0000256" key="2">
    <source>
        <dbReference type="ARBA" id="ARBA00022729"/>
    </source>
</evidence>
<dbReference type="InterPro" id="IPR040154">
    <property type="entry name" value="Biotinidase/VNN"/>
</dbReference>
<comment type="similarity">
    <text evidence="1">Belongs to the carbon-nitrogen hydrolase superfamily. BTD/VNN family.</text>
</comment>
<dbReference type="EMBL" id="CH477371">
    <property type="protein sequence ID" value="EAT42424.1"/>
    <property type="molecule type" value="Genomic_DNA"/>
</dbReference>
<reference evidence="8" key="1">
    <citation type="submission" date="2005-10" db="EMBL/GenBank/DDBJ databases">
        <authorList>
            <person name="Loftus B.J."/>
            <person name="Nene V.M."/>
            <person name="Hannick L.I."/>
            <person name="Bidwell S."/>
            <person name="Haas B."/>
            <person name="Amedeo P."/>
            <person name="Orvis J."/>
            <person name="Wortman J.R."/>
            <person name="White O.R."/>
            <person name="Salzberg S."/>
            <person name="Shumway M."/>
            <person name="Koo H."/>
            <person name="Zhao Y."/>
            <person name="Holmes M."/>
            <person name="Miller J."/>
            <person name="Schatz M."/>
            <person name="Pop M."/>
            <person name="Pai G."/>
            <person name="Utterback T."/>
            <person name="Rogers Y.-H."/>
            <person name="Kravitz S."/>
            <person name="Fraser C.M."/>
        </authorList>
    </citation>
    <scope>NUCLEOTIDE SEQUENCE</scope>
    <source>
        <strain evidence="8">Liverpool</strain>
    </source>
</reference>
<protein>
    <submittedName>
        <fullName evidence="8">AAEL006034-PA</fullName>
    </submittedName>
</protein>
<sequence>MFKEFVEIFLLLQLFTGCSFQQSLPTDASYVVGVVEFRPELLNMDIAGRTAKHLKKYKKLLRSKDAKLTDIVVFPELTLNTLMDPVPVPDPSDSIIPCVPNSSELISQLSCLAIDTGKYIVINLSESFECDSLPVHDPRPCDPSVPHRYNTNVVFDRNGTVIARYRKTHLFREPGTSVTYQPEVVTFDTDFGVRFGVVTCFDLLFAEPTLELVKLGIRDFVFPAMWVSEPPFLTAVQIFESWAYGNDVNLIAAGTNYDPSGSTGTGVFNGRNGAVFSFITGESTRKIFPVRVPKLPSSPSTPLDNDSETVSGRFEGSSLEQVYMGKDFPERFTTVLIKPEQALKMFNRTVCNGDFCCQFHIEFETIYGRFVSHLYRLAAFDGVRTFQGYADAHVSFCAVITCLDESLASCGLPNHNSSGYLKFNRLSVSGDFIANGTLAMPNSLDNKFHSLDAKHYQFYSTVDYPNDRQRAVLTLSRTMANLQTFGIYAFNHRDFDYFIPDASPPQEDSTTTRPPNEDDDGSATAVKASAWILGLAALGIVRSTIL</sequence>
<dbReference type="PANTHER" id="PTHR10609:SF14">
    <property type="entry name" value="BIOTINIDASE"/>
    <property type="match status" value="1"/>
</dbReference>
<evidence type="ECO:0000256" key="3">
    <source>
        <dbReference type="ARBA" id="ARBA00022801"/>
    </source>
</evidence>
<dbReference type="Gene3D" id="3.60.110.10">
    <property type="entry name" value="Carbon-nitrogen hydrolase"/>
    <property type="match status" value="1"/>
</dbReference>
<gene>
    <name evidence="8" type="ORF">AaeL_AAEL006034</name>
</gene>